<dbReference type="AlphaFoldDB" id="A0A921LSJ1"/>
<evidence type="ECO:0000313" key="1">
    <source>
        <dbReference type="EMBL" id="HJG30238.1"/>
    </source>
</evidence>
<reference evidence="1" key="2">
    <citation type="submission" date="2021-09" db="EMBL/GenBank/DDBJ databases">
        <authorList>
            <person name="Gilroy R."/>
        </authorList>
    </citation>
    <scope>NUCLEOTIDE SEQUENCE</scope>
    <source>
        <strain evidence="1">ChiGjej2B2-7701</strain>
    </source>
</reference>
<comment type="caution">
    <text evidence="1">The sequence shown here is derived from an EMBL/GenBank/DDBJ whole genome shotgun (WGS) entry which is preliminary data.</text>
</comment>
<sequence length="363" mass="42426">MTSKQLFYTIYEKRHLIQGLKTYLSLAIDDRKQQSSELGSLVIKDASGWRRRFRDMLFALPDLGEVAESFFSDRMDLLRVASNVREGIVCIIVERNDLVRLKANIKHHRRIGVGRFVVVDNVSDRETLEWLRQQDDVDIVRVRTPYSTNRREAWINRVISYYGTDRWYLVVDSDEMLDIGFEGHAALEPLVKELERVGCSRARALMVDMYARPEYYAEGRRDQFLSECVYFDIDTYSKEAFRELDAIYGGPRERVFGQSALLTKYPLFYPGKRGVECKSHFPFPLCENTDSECGLYLRHYKFIPGDAGEYKRRALNGGYYNSSSQYKRYLEVISKNNDDRLNFYYNGSARYSGPSSFRRIKGI</sequence>
<proteinExistence type="predicted"/>
<reference evidence="1" key="1">
    <citation type="journal article" date="2021" name="PeerJ">
        <title>Extensive microbial diversity within the chicken gut microbiome revealed by metagenomics and culture.</title>
        <authorList>
            <person name="Gilroy R."/>
            <person name="Ravi A."/>
            <person name="Getino M."/>
            <person name="Pursley I."/>
            <person name="Horton D.L."/>
            <person name="Alikhan N.F."/>
            <person name="Baker D."/>
            <person name="Gharbi K."/>
            <person name="Hall N."/>
            <person name="Watson M."/>
            <person name="Adriaenssens E.M."/>
            <person name="Foster-Nyarko E."/>
            <person name="Jarju S."/>
            <person name="Secka A."/>
            <person name="Antonio M."/>
            <person name="Oren A."/>
            <person name="Chaudhuri R.R."/>
            <person name="La Ragione R."/>
            <person name="Hildebrand F."/>
            <person name="Pallen M.J."/>
        </authorList>
    </citation>
    <scope>NUCLEOTIDE SEQUENCE</scope>
    <source>
        <strain evidence="1">ChiGjej2B2-7701</strain>
    </source>
</reference>
<dbReference type="Pfam" id="PF13704">
    <property type="entry name" value="Glyco_tranf_2_4"/>
    <property type="match status" value="1"/>
</dbReference>
<organism evidence="1 2">
    <name type="scientific">Collinsella ihumii</name>
    <dbReference type="NCBI Taxonomy" id="1720204"/>
    <lineage>
        <taxon>Bacteria</taxon>
        <taxon>Bacillati</taxon>
        <taxon>Actinomycetota</taxon>
        <taxon>Coriobacteriia</taxon>
        <taxon>Coriobacteriales</taxon>
        <taxon>Coriobacteriaceae</taxon>
        <taxon>Collinsella</taxon>
    </lineage>
</organism>
<accession>A0A921LSJ1</accession>
<gene>
    <name evidence="1" type="ORF">K8U80_02450</name>
</gene>
<dbReference type="InterPro" id="IPR029044">
    <property type="entry name" value="Nucleotide-diphossugar_trans"/>
</dbReference>
<name>A0A921LSJ1_9ACTN</name>
<dbReference type="Proteomes" id="UP000746751">
    <property type="component" value="Unassembled WGS sequence"/>
</dbReference>
<dbReference type="EMBL" id="DYVF01000020">
    <property type="protein sequence ID" value="HJG30238.1"/>
    <property type="molecule type" value="Genomic_DNA"/>
</dbReference>
<evidence type="ECO:0000313" key="2">
    <source>
        <dbReference type="Proteomes" id="UP000746751"/>
    </source>
</evidence>
<dbReference type="SUPFAM" id="SSF53448">
    <property type="entry name" value="Nucleotide-diphospho-sugar transferases"/>
    <property type="match status" value="1"/>
</dbReference>
<protein>
    <submittedName>
        <fullName evidence="1">Glycosyltransferase family 2 protein</fullName>
    </submittedName>
</protein>